<dbReference type="Proteomes" id="UP001418222">
    <property type="component" value="Unassembled WGS sequence"/>
</dbReference>
<name>A0AAP0BX08_9ASPA</name>
<dbReference type="EMBL" id="JBBWWQ010000003">
    <property type="protein sequence ID" value="KAK8952125.1"/>
    <property type="molecule type" value="Genomic_DNA"/>
</dbReference>
<proteinExistence type="predicted"/>
<comment type="caution">
    <text evidence="1">The sequence shown here is derived from an EMBL/GenBank/DDBJ whole genome shotgun (WGS) entry which is preliminary data.</text>
</comment>
<organism evidence="1 2">
    <name type="scientific">Platanthera zijinensis</name>
    <dbReference type="NCBI Taxonomy" id="2320716"/>
    <lineage>
        <taxon>Eukaryota</taxon>
        <taxon>Viridiplantae</taxon>
        <taxon>Streptophyta</taxon>
        <taxon>Embryophyta</taxon>
        <taxon>Tracheophyta</taxon>
        <taxon>Spermatophyta</taxon>
        <taxon>Magnoliopsida</taxon>
        <taxon>Liliopsida</taxon>
        <taxon>Asparagales</taxon>
        <taxon>Orchidaceae</taxon>
        <taxon>Orchidoideae</taxon>
        <taxon>Orchideae</taxon>
        <taxon>Orchidinae</taxon>
        <taxon>Platanthera</taxon>
    </lineage>
</organism>
<gene>
    <name evidence="1" type="ORF">KSP39_PZI003584</name>
</gene>
<evidence type="ECO:0000313" key="1">
    <source>
        <dbReference type="EMBL" id="KAK8952125.1"/>
    </source>
</evidence>
<protein>
    <submittedName>
        <fullName evidence="1">Uncharacterized protein</fullName>
    </submittedName>
</protein>
<accession>A0AAP0BX08</accession>
<sequence length="114" mass="13175">MDFFYLEKDSLQNSSGNVMEDREPYFPKLLLWMKIHLFLQKQIVFENIYLFRQICRSFLFITLLHANDLSSSHLDPANHSSIVIVGNKGIPSRLMSSSSQHLFCRLPPSSLTPS</sequence>
<dbReference type="AlphaFoldDB" id="A0AAP0BX08"/>
<evidence type="ECO:0000313" key="2">
    <source>
        <dbReference type="Proteomes" id="UP001418222"/>
    </source>
</evidence>
<keyword evidence="2" id="KW-1185">Reference proteome</keyword>
<reference evidence="1 2" key="1">
    <citation type="journal article" date="2022" name="Nat. Plants">
        <title>Genomes of leafy and leafless Platanthera orchids illuminate the evolution of mycoheterotrophy.</title>
        <authorList>
            <person name="Li M.H."/>
            <person name="Liu K.W."/>
            <person name="Li Z."/>
            <person name="Lu H.C."/>
            <person name="Ye Q.L."/>
            <person name="Zhang D."/>
            <person name="Wang J.Y."/>
            <person name="Li Y.F."/>
            <person name="Zhong Z.M."/>
            <person name="Liu X."/>
            <person name="Yu X."/>
            <person name="Liu D.K."/>
            <person name="Tu X.D."/>
            <person name="Liu B."/>
            <person name="Hao Y."/>
            <person name="Liao X.Y."/>
            <person name="Jiang Y.T."/>
            <person name="Sun W.H."/>
            <person name="Chen J."/>
            <person name="Chen Y.Q."/>
            <person name="Ai Y."/>
            <person name="Zhai J.W."/>
            <person name="Wu S.S."/>
            <person name="Zhou Z."/>
            <person name="Hsiao Y.Y."/>
            <person name="Wu W.L."/>
            <person name="Chen Y.Y."/>
            <person name="Lin Y.F."/>
            <person name="Hsu J.L."/>
            <person name="Li C.Y."/>
            <person name="Wang Z.W."/>
            <person name="Zhao X."/>
            <person name="Zhong W.Y."/>
            <person name="Ma X.K."/>
            <person name="Ma L."/>
            <person name="Huang J."/>
            <person name="Chen G.Z."/>
            <person name="Huang M.Z."/>
            <person name="Huang L."/>
            <person name="Peng D.H."/>
            <person name="Luo Y.B."/>
            <person name="Zou S.Q."/>
            <person name="Chen S.P."/>
            <person name="Lan S."/>
            <person name="Tsai W.C."/>
            <person name="Van de Peer Y."/>
            <person name="Liu Z.J."/>
        </authorList>
    </citation>
    <scope>NUCLEOTIDE SEQUENCE [LARGE SCALE GENOMIC DNA]</scope>
    <source>
        <strain evidence="1">Lor287</strain>
    </source>
</reference>